<evidence type="ECO:0000256" key="3">
    <source>
        <dbReference type="ARBA" id="ARBA00022989"/>
    </source>
</evidence>
<dbReference type="Gene3D" id="1.20.1070.10">
    <property type="entry name" value="Rhodopsin 7-helix transmembrane proteins"/>
    <property type="match status" value="1"/>
</dbReference>
<keyword evidence="2 8" id="KW-0812">Transmembrane</keyword>
<feature type="transmembrane region" description="Helical" evidence="8">
    <location>
        <begin position="54"/>
        <end position="75"/>
    </location>
</feature>
<dbReference type="InterPro" id="IPR017452">
    <property type="entry name" value="GPCR_Rhodpsn_7TM"/>
</dbReference>
<organism evidence="11 12">
    <name type="scientific">Didymodactylos carnosus</name>
    <dbReference type="NCBI Taxonomy" id="1234261"/>
    <lineage>
        <taxon>Eukaryota</taxon>
        <taxon>Metazoa</taxon>
        <taxon>Spiralia</taxon>
        <taxon>Gnathifera</taxon>
        <taxon>Rotifera</taxon>
        <taxon>Eurotatoria</taxon>
        <taxon>Bdelloidea</taxon>
        <taxon>Philodinida</taxon>
        <taxon>Philodinidae</taxon>
        <taxon>Didymodactylos</taxon>
    </lineage>
</organism>
<comment type="caution">
    <text evidence="11">The sequence shown here is derived from an EMBL/GenBank/DDBJ whole genome shotgun (WGS) entry which is preliminary data.</text>
</comment>
<evidence type="ECO:0000256" key="4">
    <source>
        <dbReference type="ARBA" id="ARBA00023040"/>
    </source>
</evidence>
<dbReference type="InterPro" id="IPR000276">
    <property type="entry name" value="GPCR_Rhodpsn"/>
</dbReference>
<evidence type="ECO:0000256" key="8">
    <source>
        <dbReference type="SAM" id="Phobius"/>
    </source>
</evidence>
<dbReference type="GO" id="GO:0004930">
    <property type="term" value="F:G protein-coupled receptor activity"/>
    <property type="evidence" value="ECO:0007669"/>
    <property type="project" value="UniProtKB-KW"/>
</dbReference>
<evidence type="ECO:0000256" key="5">
    <source>
        <dbReference type="ARBA" id="ARBA00023136"/>
    </source>
</evidence>
<protein>
    <recommendedName>
        <fullName evidence="9">G-protein coupled receptors family 1 profile domain-containing protein</fullName>
    </recommendedName>
</protein>
<accession>A0A8S2UUP6</accession>
<comment type="subcellular location">
    <subcellularLocation>
        <location evidence="1">Membrane</location>
        <topology evidence="1">Multi-pass membrane protein</topology>
    </subcellularLocation>
</comment>
<proteinExistence type="predicted"/>
<dbReference type="Proteomes" id="UP000682733">
    <property type="component" value="Unassembled WGS sequence"/>
</dbReference>
<feature type="transmembrane region" description="Helical" evidence="8">
    <location>
        <begin position="134"/>
        <end position="153"/>
    </location>
</feature>
<name>A0A8S2UUP6_9BILA</name>
<reference evidence="11" key="1">
    <citation type="submission" date="2021-02" db="EMBL/GenBank/DDBJ databases">
        <authorList>
            <person name="Nowell W R."/>
        </authorList>
    </citation>
    <scope>NUCLEOTIDE SEQUENCE</scope>
</reference>
<dbReference type="AlphaFoldDB" id="A0A8S2UUP6"/>
<keyword evidence="3 8" id="KW-1133">Transmembrane helix</keyword>
<dbReference type="PANTHER" id="PTHR24243">
    <property type="entry name" value="G-PROTEIN COUPLED RECEPTOR"/>
    <property type="match status" value="1"/>
</dbReference>
<dbReference type="EMBL" id="CAJOBA010064220">
    <property type="protein sequence ID" value="CAF4350843.1"/>
    <property type="molecule type" value="Genomic_DNA"/>
</dbReference>
<keyword evidence="6" id="KW-0675">Receptor</keyword>
<evidence type="ECO:0000313" key="10">
    <source>
        <dbReference type="EMBL" id="CAF1559394.1"/>
    </source>
</evidence>
<dbReference type="SUPFAM" id="SSF81321">
    <property type="entry name" value="Family A G protein-coupled receptor-like"/>
    <property type="match status" value="1"/>
</dbReference>
<gene>
    <name evidence="10" type="ORF">OVA965_LOCUS39719</name>
    <name evidence="11" type="ORF">TMI583_LOCUS41066</name>
</gene>
<evidence type="ECO:0000313" key="11">
    <source>
        <dbReference type="EMBL" id="CAF4350843.1"/>
    </source>
</evidence>
<evidence type="ECO:0000256" key="2">
    <source>
        <dbReference type="ARBA" id="ARBA00022692"/>
    </source>
</evidence>
<dbReference type="Pfam" id="PF00001">
    <property type="entry name" value="7tm_1"/>
    <property type="match status" value="1"/>
</dbReference>
<evidence type="ECO:0000256" key="6">
    <source>
        <dbReference type="ARBA" id="ARBA00023170"/>
    </source>
</evidence>
<keyword evidence="4" id="KW-0297">G-protein coupled receptor</keyword>
<evidence type="ECO:0000256" key="1">
    <source>
        <dbReference type="ARBA" id="ARBA00004141"/>
    </source>
</evidence>
<dbReference type="EMBL" id="CAJNOK010041634">
    <property type="protein sequence ID" value="CAF1559394.1"/>
    <property type="molecule type" value="Genomic_DNA"/>
</dbReference>
<feature type="transmembrane region" description="Helical" evidence="8">
    <location>
        <begin position="276"/>
        <end position="298"/>
    </location>
</feature>
<evidence type="ECO:0000313" key="12">
    <source>
        <dbReference type="Proteomes" id="UP000682733"/>
    </source>
</evidence>
<evidence type="ECO:0000256" key="7">
    <source>
        <dbReference type="ARBA" id="ARBA00023224"/>
    </source>
</evidence>
<keyword evidence="5 8" id="KW-0472">Membrane</keyword>
<feature type="transmembrane region" description="Helical" evidence="8">
    <location>
        <begin position="95"/>
        <end position="114"/>
    </location>
</feature>
<feature type="transmembrane region" description="Helical" evidence="8">
    <location>
        <begin position="182"/>
        <end position="205"/>
    </location>
</feature>
<feature type="transmembrane region" description="Helical" evidence="8">
    <location>
        <begin position="20"/>
        <end position="42"/>
    </location>
</feature>
<dbReference type="PANTHER" id="PTHR24243:SF233">
    <property type="entry name" value="THYROTROPIN-RELEASING HORMONE RECEPTOR"/>
    <property type="match status" value="1"/>
</dbReference>
<dbReference type="Proteomes" id="UP000677228">
    <property type="component" value="Unassembled WGS sequence"/>
</dbReference>
<dbReference type="GO" id="GO:0005886">
    <property type="term" value="C:plasma membrane"/>
    <property type="evidence" value="ECO:0007669"/>
    <property type="project" value="TreeGrafter"/>
</dbReference>
<evidence type="ECO:0000259" key="9">
    <source>
        <dbReference type="PROSITE" id="PS50262"/>
    </source>
</evidence>
<dbReference type="PROSITE" id="PS50262">
    <property type="entry name" value="G_PROTEIN_RECEP_F1_2"/>
    <property type="match status" value="1"/>
</dbReference>
<keyword evidence="7" id="KW-0807">Transducer</keyword>
<feature type="domain" description="G-protein coupled receptors family 1 profile" evidence="9">
    <location>
        <begin position="33"/>
        <end position="295"/>
    </location>
</feature>
<feature type="transmembrane region" description="Helical" evidence="8">
    <location>
        <begin position="232"/>
        <end position="256"/>
    </location>
</feature>
<sequence>MANSSSVIAQLNYLSLQVNRYLPIPLFILGSIGSTLNVLIFTRKSLKTNSCTKYFLASTTANFFVIYFVILLRILSDGYGIDPSIYSNEFCKIRYYITYTARSLSSWFIVLACVDRFASSCQTAKYRKFSTVPIAYFSIATATLLGFLSYLHVPLLFGVQYTTNGIPSCYALTGPYRIFADLFYTVCYAAVPPIIMITFGILIVLNIKNTHRQITPAMSTGVIGNRRKDHHFMIMLLFQVGTIFVFTMPIAIQKLYDTFTLNLPKSDLTRAQDNFALQLVRVLSYFGHCCSFYLFTWCGRTFRNELLKIIDATFTRIYGADNHRYLARHPVELKARMSRTMNELY</sequence>